<evidence type="ECO:0000313" key="1">
    <source>
        <dbReference type="EMBL" id="MBD2196239.1"/>
    </source>
</evidence>
<organism evidence="1 2">
    <name type="scientific">Calothrix parietina FACHB-288</name>
    <dbReference type="NCBI Taxonomy" id="2692896"/>
    <lineage>
        <taxon>Bacteria</taxon>
        <taxon>Bacillati</taxon>
        <taxon>Cyanobacteriota</taxon>
        <taxon>Cyanophyceae</taxon>
        <taxon>Nostocales</taxon>
        <taxon>Calotrichaceae</taxon>
        <taxon>Calothrix</taxon>
    </lineage>
</organism>
<keyword evidence="2" id="KW-1185">Reference proteome</keyword>
<sequence>MNETVVIEAATNPKNVTKSINATLENIVMICCSLLSDRYFTPLYKYYLFQQNLLRS</sequence>
<name>A0ABR8A8T2_9CYAN</name>
<gene>
    <name evidence="1" type="ORF">H6G24_12135</name>
</gene>
<accession>A0ABR8A8T2</accession>
<dbReference type="Proteomes" id="UP000658514">
    <property type="component" value="Unassembled WGS sequence"/>
</dbReference>
<dbReference type="RefSeq" id="WP_190541476.1">
    <property type="nucleotide sequence ID" value="NZ_CAWPNO010000047.1"/>
</dbReference>
<comment type="caution">
    <text evidence="1">The sequence shown here is derived from an EMBL/GenBank/DDBJ whole genome shotgun (WGS) entry which is preliminary data.</text>
</comment>
<proteinExistence type="predicted"/>
<dbReference type="EMBL" id="JACJQH010000016">
    <property type="protein sequence ID" value="MBD2196239.1"/>
    <property type="molecule type" value="Genomic_DNA"/>
</dbReference>
<reference evidence="1 2" key="1">
    <citation type="journal article" date="2020" name="ISME J.">
        <title>Comparative genomics reveals insights into cyanobacterial evolution and habitat adaptation.</title>
        <authorList>
            <person name="Chen M.Y."/>
            <person name="Teng W.K."/>
            <person name="Zhao L."/>
            <person name="Hu C.X."/>
            <person name="Zhou Y.K."/>
            <person name="Han B.P."/>
            <person name="Song L.R."/>
            <person name="Shu W.S."/>
        </authorList>
    </citation>
    <scope>NUCLEOTIDE SEQUENCE [LARGE SCALE GENOMIC DNA]</scope>
    <source>
        <strain evidence="1 2">FACHB-288</strain>
    </source>
</reference>
<evidence type="ECO:0000313" key="2">
    <source>
        <dbReference type="Proteomes" id="UP000658514"/>
    </source>
</evidence>
<protein>
    <submittedName>
        <fullName evidence="1">Uncharacterized protein</fullName>
    </submittedName>
</protein>